<proteinExistence type="predicted"/>
<dbReference type="EMBL" id="CP031042">
    <property type="protein sequence ID" value="QDZ23207.1"/>
    <property type="molecule type" value="Genomic_DNA"/>
</dbReference>
<dbReference type="PANTHER" id="PTHR35105">
    <property type="entry name" value="EXPRESSED PROTEIN"/>
    <property type="match status" value="1"/>
</dbReference>
<accession>A0A5B8MSH1</accession>
<dbReference type="OrthoDB" id="590152at2759"/>
<feature type="region of interest" description="Disordered" evidence="1">
    <location>
        <begin position="1"/>
        <end position="23"/>
    </location>
</feature>
<dbReference type="AlphaFoldDB" id="A0A5B8MSH1"/>
<name>A0A5B8MSH1_9CHLO</name>
<organism evidence="2 3">
    <name type="scientific">Chloropicon primus</name>
    <dbReference type="NCBI Taxonomy" id="1764295"/>
    <lineage>
        <taxon>Eukaryota</taxon>
        <taxon>Viridiplantae</taxon>
        <taxon>Chlorophyta</taxon>
        <taxon>Chloropicophyceae</taxon>
        <taxon>Chloropicales</taxon>
        <taxon>Chloropicaceae</taxon>
        <taxon>Chloropicon</taxon>
    </lineage>
</organism>
<evidence type="ECO:0000313" key="2">
    <source>
        <dbReference type="EMBL" id="QDZ23207.1"/>
    </source>
</evidence>
<dbReference type="SUPFAM" id="SSF53448">
    <property type="entry name" value="Nucleotide-diphospho-sugar transferases"/>
    <property type="match status" value="1"/>
</dbReference>
<evidence type="ECO:0008006" key="4">
    <source>
        <dbReference type="Google" id="ProtNLM"/>
    </source>
</evidence>
<sequence length="304" mass="35669">MTLDTYKSPHSASPAPEGERHKRAKEIATEEHPFRIYMGYDSHEDITFEVAKHSIESRSSVPVDIFPLKRKELQHRGIYRRDQDPKQTTEFTYCRFFVPYLSNYKGWAMFVDDDFLWLGDIADLLDYCDDKYAIICVKHDYKPSVTTKLAGREQSIYPRKNWSSMVLWNCSHPANQNVSLSMINKEGGAFLHRFTWIEDDSLIGEVPYHWNFLVDWYTPYTEEEIEKKGGKPGAIHYTEGGPWFPDYRDTDYSKEWFEELKAYEATLSKPRLLCPYERFSEKGVAPLEGYANSGDLWDWEQDEG</sequence>
<dbReference type="PANTHER" id="PTHR35105:SF2">
    <property type="entry name" value="PROTEIN CDI"/>
    <property type="match status" value="1"/>
</dbReference>
<dbReference type="Gene3D" id="3.90.550.10">
    <property type="entry name" value="Spore Coat Polysaccharide Biosynthesis Protein SpsA, Chain A"/>
    <property type="match status" value="1"/>
</dbReference>
<dbReference type="Proteomes" id="UP000316726">
    <property type="component" value="Chromosome 9"/>
</dbReference>
<keyword evidence="3" id="KW-1185">Reference proteome</keyword>
<reference evidence="2 3" key="1">
    <citation type="submission" date="2018-07" db="EMBL/GenBank/DDBJ databases">
        <title>The complete nuclear genome of the prasinophyte Chloropicon primus (CCMP1205).</title>
        <authorList>
            <person name="Pombert J.-F."/>
            <person name="Otis C."/>
            <person name="Turmel M."/>
            <person name="Lemieux C."/>
        </authorList>
    </citation>
    <scope>NUCLEOTIDE SEQUENCE [LARGE SCALE GENOMIC DNA]</scope>
    <source>
        <strain evidence="2 3">CCMP1205</strain>
    </source>
</reference>
<gene>
    <name evidence="2" type="ORF">A3770_09p57250</name>
</gene>
<protein>
    <recommendedName>
        <fullName evidence="4">Glycosyltransferase</fullName>
    </recommendedName>
</protein>
<evidence type="ECO:0000313" key="3">
    <source>
        <dbReference type="Proteomes" id="UP000316726"/>
    </source>
</evidence>
<evidence type="ECO:0000256" key="1">
    <source>
        <dbReference type="SAM" id="MobiDB-lite"/>
    </source>
</evidence>
<dbReference type="InterPro" id="IPR029044">
    <property type="entry name" value="Nucleotide-diphossugar_trans"/>
</dbReference>